<keyword evidence="5" id="KW-0418">Kinase</keyword>
<comment type="similarity">
    <text evidence="8">Belongs to the protein kinase superfamily. Ser/Thr protein kinase family. CDPK subfamily.</text>
</comment>
<evidence type="ECO:0000313" key="13">
    <source>
        <dbReference type="EMBL" id="EJK72612.1"/>
    </source>
</evidence>
<dbReference type="PROSITE" id="PS50222">
    <property type="entry name" value="EF_HAND_2"/>
    <property type="match status" value="2"/>
</dbReference>
<feature type="non-terminal residue" evidence="13">
    <location>
        <position position="1"/>
    </location>
</feature>
<dbReference type="InterPro" id="IPR000595">
    <property type="entry name" value="cNMP-bd_dom"/>
</dbReference>
<keyword evidence="3" id="KW-0808">Transferase</keyword>
<evidence type="ECO:0000259" key="12">
    <source>
        <dbReference type="PROSITE" id="PS50222"/>
    </source>
</evidence>
<dbReference type="InterPro" id="IPR011009">
    <property type="entry name" value="Kinase-like_dom_sf"/>
</dbReference>
<keyword evidence="7 9" id="KW-0067">ATP-binding</keyword>
<dbReference type="SMART" id="SM00054">
    <property type="entry name" value="EFh"/>
    <property type="match status" value="2"/>
</dbReference>
<evidence type="ECO:0000259" key="11">
    <source>
        <dbReference type="PROSITE" id="PS50042"/>
    </source>
</evidence>
<dbReference type="Pfam" id="PF00027">
    <property type="entry name" value="cNMP_binding"/>
    <property type="match status" value="2"/>
</dbReference>
<dbReference type="InterPro" id="IPR018490">
    <property type="entry name" value="cNMP-bd_dom_sf"/>
</dbReference>
<sequence>GYIVYRPEIRLQPSDSAHSANDILAEDPRIRRLKTSTLAGFEEEIDSKKYSEMFQACRIAARRATRRSSCQAMEMLGANSTSDTSFGFVSIFLLSAAVTAAKRDSAVEETSTITECEGNAECEHASSSAYYQTNDIRLKRAMTSRRMDAEKTRRTFFSLYEVDFDVPLGSGAYGDVYLCRRRLNGEAYALKKIPKEFTEDSEFQREMNALLHIRGHGGHPNICMLRENFEADDDYLLVLDLINGGEMFDHLIEHGAYSEADASRLLRQVASAMTFCHGIGVIHAGKLRTTLPYIFKLRLTSEDLKPENIMLRNYMLQNTRGDSVIKLIDFGCSEVLSHPEEEYLGPSPPRKLKHEEAATTAYCPPEAFDDDPVELHPSVDMWALGIITYMMLVGRHPFDLDCDASDEEIGRRIRAQRQPPLDDCPYASALSTSALDLLRRLLEPDPKKRMTAYEMLHHPWVTGETATEDVMEDSAKRLKRLHKYKSGIEKTVIESLLAFSDMEPSSDEESNNNENQSMPLLERAFDHIDKDKKGFLTRDDLRSLPTGRLVRRNTKTDEVAELNKIKMSFNNFSDLIGQNMQSIHFEKGKVIYSEGDDGDYMYFINSGTVEVSTKDGFRTKKVQGDFFGKGGITGRKRRTTITTSTPVNVLRIDKKFFAKYIVKDSPIALKLREKANKERFDRAMDIMSRLGDMEESTYKRGDVIFNEGEEPKDAYIVKEGLVNIDSVEHHICKHSFCVSMRADLLTSVSDSVKPNRIFGIQSQILKRDRKASAICASDECVINRMPISRLQKLALEFPVLHSALHEIALRQEFRREQLREAFDELDVDQSGALDESEIKSLMTSLGAAFSDQEM</sequence>
<dbReference type="AlphaFoldDB" id="K0TMD6"/>
<dbReference type="OMA" id="HSINWNT"/>
<feature type="domain" description="Protein kinase" evidence="10">
    <location>
        <begin position="162"/>
        <end position="461"/>
    </location>
</feature>
<dbReference type="InterPro" id="IPR000719">
    <property type="entry name" value="Prot_kinase_dom"/>
</dbReference>
<dbReference type="InterPro" id="IPR014710">
    <property type="entry name" value="RmlC-like_jellyroll"/>
</dbReference>
<feature type="domain" description="Cyclic nucleotide-binding" evidence="11">
    <location>
        <begin position="693"/>
        <end position="811"/>
    </location>
</feature>
<protein>
    <submittedName>
        <fullName evidence="13">Uncharacterized protein</fullName>
    </submittedName>
</protein>
<evidence type="ECO:0000313" key="14">
    <source>
        <dbReference type="Proteomes" id="UP000266841"/>
    </source>
</evidence>
<accession>K0TMD6</accession>
<dbReference type="CDD" id="cd00038">
    <property type="entry name" value="CAP_ED"/>
    <property type="match status" value="2"/>
</dbReference>
<dbReference type="EMBL" id="AGNL01005581">
    <property type="protein sequence ID" value="EJK72612.1"/>
    <property type="molecule type" value="Genomic_DNA"/>
</dbReference>
<evidence type="ECO:0000256" key="1">
    <source>
        <dbReference type="ARBA" id="ARBA00001946"/>
    </source>
</evidence>
<keyword evidence="6" id="KW-0106">Calcium</keyword>
<dbReference type="SUPFAM" id="SSF51206">
    <property type="entry name" value="cAMP-binding domain-like"/>
    <property type="match status" value="2"/>
</dbReference>
<keyword evidence="2" id="KW-0723">Serine/threonine-protein kinase</keyword>
<dbReference type="PROSITE" id="PS00018">
    <property type="entry name" value="EF_HAND_1"/>
    <property type="match status" value="1"/>
</dbReference>
<feature type="domain" description="EF-hand" evidence="12">
    <location>
        <begin position="813"/>
        <end position="848"/>
    </location>
</feature>
<feature type="domain" description="Cyclic nucleotide-binding" evidence="11">
    <location>
        <begin position="576"/>
        <end position="678"/>
    </location>
</feature>
<dbReference type="PROSITE" id="PS50011">
    <property type="entry name" value="PROTEIN_KINASE_DOM"/>
    <property type="match status" value="1"/>
</dbReference>
<evidence type="ECO:0000259" key="10">
    <source>
        <dbReference type="PROSITE" id="PS50011"/>
    </source>
</evidence>
<name>K0TMD6_THAOC</name>
<evidence type="ECO:0000256" key="4">
    <source>
        <dbReference type="ARBA" id="ARBA00022741"/>
    </source>
</evidence>
<dbReference type="Gene3D" id="1.10.510.10">
    <property type="entry name" value="Transferase(Phosphotransferase) domain 1"/>
    <property type="match status" value="1"/>
</dbReference>
<dbReference type="PROSITE" id="PS50042">
    <property type="entry name" value="CNMP_BINDING_3"/>
    <property type="match status" value="2"/>
</dbReference>
<evidence type="ECO:0000256" key="3">
    <source>
        <dbReference type="ARBA" id="ARBA00022679"/>
    </source>
</evidence>
<dbReference type="Gene3D" id="1.10.238.10">
    <property type="entry name" value="EF-hand"/>
    <property type="match status" value="1"/>
</dbReference>
<evidence type="ECO:0000256" key="2">
    <source>
        <dbReference type="ARBA" id="ARBA00022527"/>
    </source>
</evidence>
<comment type="cofactor">
    <cofactor evidence="1">
        <name>Mg(2+)</name>
        <dbReference type="ChEBI" id="CHEBI:18420"/>
    </cofactor>
</comment>
<keyword evidence="4 9" id="KW-0547">Nucleotide-binding</keyword>
<evidence type="ECO:0000256" key="8">
    <source>
        <dbReference type="ARBA" id="ARBA00024334"/>
    </source>
</evidence>
<dbReference type="SUPFAM" id="SSF47473">
    <property type="entry name" value="EF-hand"/>
    <property type="match status" value="1"/>
</dbReference>
<dbReference type="OrthoDB" id="40902at2759"/>
<evidence type="ECO:0000256" key="5">
    <source>
        <dbReference type="ARBA" id="ARBA00022777"/>
    </source>
</evidence>
<dbReference type="SUPFAM" id="SSF56112">
    <property type="entry name" value="Protein kinase-like (PK-like)"/>
    <property type="match status" value="1"/>
</dbReference>
<gene>
    <name evidence="13" type="ORF">THAOC_05838</name>
</gene>
<dbReference type="eggNOG" id="KOG0032">
    <property type="taxonomic scope" value="Eukaryota"/>
</dbReference>
<dbReference type="InterPro" id="IPR018247">
    <property type="entry name" value="EF_Hand_1_Ca_BS"/>
</dbReference>
<comment type="caution">
    <text evidence="13">The sequence shown here is derived from an EMBL/GenBank/DDBJ whole genome shotgun (WGS) entry which is preliminary data.</text>
</comment>
<organism evidence="13 14">
    <name type="scientific">Thalassiosira oceanica</name>
    <name type="common">Marine diatom</name>
    <dbReference type="NCBI Taxonomy" id="159749"/>
    <lineage>
        <taxon>Eukaryota</taxon>
        <taxon>Sar</taxon>
        <taxon>Stramenopiles</taxon>
        <taxon>Ochrophyta</taxon>
        <taxon>Bacillariophyta</taxon>
        <taxon>Coscinodiscophyceae</taxon>
        <taxon>Thalassiosirophycidae</taxon>
        <taxon>Thalassiosirales</taxon>
        <taxon>Thalassiosiraceae</taxon>
        <taxon>Thalassiosira</taxon>
    </lineage>
</organism>
<evidence type="ECO:0000256" key="6">
    <source>
        <dbReference type="ARBA" id="ARBA00022837"/>
    </source>
</evidence>
<dbReference type="InterPro" id="IPR050205">
    <property type="entry name" value="CDPK_Ser/Thr_kinases"/>
</dbReference>
<dbReference type="GO" id="GO:0005524">
    <property type="term" value="F:ATP binding"/>
    <property type="evidence" value="ECO:0007669"/>
    <property type="project" value="UniProtKB-UniRule"/>
</dbReference>
<reference evidence="13 14" key="1">
    <citation type="journal article" date="2012" name="Genome Biol.">
        <title>Genome and low-iron response of an oceanic diatom adapted to chronic iron limitation.</title>
        <authorList>
            <person name="Lommer M."/>
            <person name="Specht M."/>
            <person name="Roy A.S."/>
            <person name="Kraemer L."/>
            <person name="Andreson R."/>
            <person name="Gutowska M.A."/>
            <person name="Wolf J."/>
            <person name="Bergner S.V."/>
            <person name="Schilhabel M.B."/>
            <person name="Klostermeier U.C."/>
            <person name="Beiko R.G."/>
            <person name="Rosenstiel P."/>
            <person name="Hippler M."/>
            <person name="Laroche J."/>
        </authorList>
    </citation>
    <scope>NUCLEOTIDE SEQUENCE [LARGE SCALE GENOMIC DNA]</scope>
    <source>
        <strain evidence="13 14">CCMP1005</strain>
    </source>
</reference>
<dbReference type="GO" id="GO:0004674">
    <property type="term" value="F:protein serine/threonine kinase activity"/>
    <property type="evidence" value="ECO:0007669"/>
    <property type="project" value="UniProtKB-KW"/>
</dbReference>
<dbReference type="InterPro" id="IPR002048">
    <property type="entry name" value="EF_hand_dom"/>
</dbReference>
<dbReference type="InterPro" id="IPR017441">
    <property type="entry name" value="Protein_kinase_ATP_BS"/>
</dbReference>
<dbReference type="Gene3D" id="2.60.120.10">
    <property type="entry name" value="Jelly Rolls"/>
    <property type="match status" value="2"/>
</dbReference>
<feature type="domain" description="EF-hand" evidence="12">
    <location>
        <begin position="516"/>
        <end position="551"/>
    </location>
</feature>
<dbReference type="SMART" id="SM00220">
    <property type="entry name" value="S_TKc"/>
    <property type="match status" value="1"/>
</dbReference>
<dbReference type="GO" id="GO:0005509">
    <property type="term" value="F:calcium ion binding"/>
    <property type="evidence" value="ECO:0007669"/>
    <property type="project" value="InterPro"/>
</dbReference>
<dbReference type="Proteomes" id="UP000266841">
    <property type="component" value="Unassembled WGS sequence"/>
</dbReference>
<dbReference type="Pfam" id="PF00069">
    <property type="entry name" value="Pkinase"/>
    <property type="match status" value="1"/>
</dbReference>
<keyword evidence="14" id="KW-1185">Reference proteome</keyword>
<dbReference type="Pfam" id="PF13405">
    <property type="entry name" value="EF-hand_6"/>
    <property type="match status" value="1"/>
</dbReference>
<evidence type="ECO:0000256" key="7">
    <source>
        <dbReference type="ARBA" id="ARBA00022840"/>
    </source>
</evidence>
<dbReference type="SMART" id="SM00100">
    <property type="entry name" value="cNMP"/>
    <property type="match status" value="2"/>
</dbReference>
<dbReference type="PROSITE" id="PS00107">
    <property type="entry name" value="PROTEIN_KINASE_ATP"/>
    <property type="match status" value="1"/>
</dbReference>
<proteinExistence type="inferred from homology"/>
<evidence type="ECO:0000256" key="9">
    <source>
        <dbReference type="PROSITE-ProRule" id="PRU10141"/>
    </source>
</evidence>
<dbReference type="InterPro" id="IPR011992">
    <property type="entry name" value="EF-hand-dom_pair"/>
</dbReference>
<dbReference type="PANTHER" id="PTHR24349">
    <property type="entry name" value="SERINE/THREONINE-PROTEIN KINASE"/>
    <property type="match status" value="1"/>
</dbReference>
<feature type="binding site" evidence="9">
    <location>
        <position position="191"/>
    </location>
    <ligand>
        <name>ATP</name>
        <dbReference type="ChEBI" id="CHEBI:30616"/>
    </ligand>
</feature>